<feature type="domain" description="Histidine kinase" evidence="8">
    <location>
        <begin position="412"/>
        <end position="631"/>
    </location>
</feature>
<dbReference type="PANTHER" id="PTHR45339:SF1">
    <property type="entry name" value="HYBRID SIGNAL TRANSDUCTION HISTIDINE KINASE J"/>
    <property type="match status" value="1"/>
</dbReference>
<dbReference type="InterPro" id="IPR011622">
    <property type="entry name" value="7TMR_DISM_rcpt_extracell_dom2"/>
</dbReference>
<keyword evidence="3 5" id="KW-0597">Phosphoprotein</keyword>
<evidence type="ECO:0000259" key="8">
    <source>
        <dbReference type="PROSITE" id="PS50109"/>
    </source>
</evidence>
<evidence type="ECO:0000256" key="2">
    <source>
        <dbReference type="ARBA" id="ARBA00012438"/>
    </source>
</evidence>
<comment type="caution">
    <text evidence="10">The sequence shown here is derived from an EMBL/GenBank/DDBJ whole genome shotgun (WGS) entry which is preliminary data.</text>
</comment>
<dbReference type="EC" id="2.7.13.3" evidence="2"/>
<feature type="transmembrane region" description="Helical" evidence="6">
    <location>
        <begin position="282"/>
        <end position="299"/>
    </location>
</feature>
<keyword evidence="6" id="KW-0472">Membrane</keyword>
<dbReference type="Gene3D" id="1.10.287.130">
    <property type="match status" value="1"/>
</dbReference>
<accession>A0ABV7VUL9</accession>
<keyword evidence="4" id="KW-0902">Two-component regulatory system</keyword>
<keyword evidence="11" id="KW-1185">Reference proteome</keyword>
<sequence length="778" mass="88040">MKLYPSCQGMMSFWLLLLLTLCCTSQAAISPVLVPNESFDFGVTPYVSVYEDTSGELTIDDMLSPEQQLRFTPSHSDKLKFGVTRSTYWLRISISNPYIEPRKAVLSLSNPDLGQVSLYDISNINKPQIYNSKTRNRIGGYLQAYPFLLTVPADTTDSYLIRVRSNASINTELRLASLDFYLFNEQWDYIIQGLMLGWVLATLLFFLYLFYQQKIRFAALAAIYCLCVLIYLPTWTGLLGMVADISSERMTRVGFLFVVLSVVAHIGISYQLGWSNRRIRQLLMAIGVAYLLINSYLLASVDTGLQILIASGLAVYSLLISVLLLLGRSRQRTAQRRMAYGGVLFTLTLLLTLLTIQNLLSLEFLHDWAILILPATIITSLVAAAVSISSQRIKPQTSLEQELTVTPQMLSHITHELRSPINGVIGMGELLNDTPLSQNQREFLDTITQAGYDMLHVVNQVSDLGKVRGSQLELDMQPVAVRTLINDTLRHFQQEAVRKHIELVNDVDEAVPQRMLADKDHLKSMLHTLINHALAYTEHGELALTCKLYQTPSTSGLTLQLRLTGHLARHEELRQALATLQYQQPLIPRDYSKLWYMLVLRQVMKRMKASLELESFTIHGASMSLYMPLQADNSIQDEHYDDSLIGERILIVEDNASVRSVLEKQVTRWGMRPESTYSGKEALAMMRTQCRINEPYTFVIIDHDMPLMNGLQLSERLLSDSEISHKPARLMLTGMNISYVRDESLDAGIQMLLSKPADPEQLRQALLSLREPVRVSQH</sequence>
<feature type="transmembrane region" description="Helical" evidence="6">
    <location>
        <begin position="305"/>
        <end position="326"/>
    </location>
</feature>
<name>A0ABV7VUL9_9GAMM</name>
<feature type="chain" id="PRO_5046084566" description="histidine kinase" evidence="7">
    <location>
        <begin position="28"/>
        <end position="778"/>
    </location>
</feature>
<evidence type="ECO:0000256" key="4">
    <source>
        <dbReference type="ARBA" id="ARBA00023012"/>
    </source>
</evidence>
<evidence type="ECO:0000313" key="11">
    <source>
        <dbReference type="Proteomes" id="UP001595722"/>
    </source>
</evidence>
<dbReference type="SMART" id="SM00388">
    <property type="entry name" value="HisKA"/>
    <property type="match status" value="1"/>
</dbReference>
<dbReference type="CDD" id="cd00082">
    <property type="entry name" value="HisKA"/>
    <property type="match status" value="1"/>
</dbReference>
<comment type="catalytic activity">
    <reaction evidence="1">
        <text>ATP + protein L-histidine = ADP + protein N-phospho-L-histidine.</text>
        <dbReference type="EC" id="2.7.13.3"/>
    </reaction>
</comment>
<feature type="domain" description="Response regulatory" evidence="9">
    <location>
        <begin position="648"/>
        <end position="770"/>
    </location>
</feature>
<dbReference type="EMBL" id="JBHRYB010000014">
    <property type="protein sequence ID" value="MFC3681245.1"/>
    <property type="molecule type" value="Genomic_DNA"/>
</dbReference>
<dbReference type="SUPFAM" id="SSF52172">
    <property type="entry name" value="CheY-like"/>
    <property type="match status" value="1"/>
</dbReference>
<dbReference type="PROSITE" id="PS50110">
    <property type="entry name" value="RESPONSE_REGULATORY"/>
    <property type="match status" value="1"/>
</dbReference>
<dbReference type="Gene3D" id="2.60.40.2380">
    <property type="match status" value="1"/>
</dbReference>
<dbReference type="Gene3D" id="3.30.565.10">
    <property type="entry name" value="Histidine kinase-like ATPase, C-terminal domain"/>
    <property type="match status" value="1"/>
</dbReference>
<dbReference type="Pfam" id="PF07696">
    <property type="entry name" value="7TMR-DISMED2"/>
    <property type="match status" value="1"/>
</dbReference>
<feature type="transmembrane region" description="Helical" evidence="6">
    <location>
        <begin position="338"/>
        <end position="356"/>
    </location>
</feature>
<evidence type="ECO:0000313" key="10">
    <source>
        <dbReference type="EMBL" id="MFC3681245.1"/>
    </source>
</evidence>
<dbReference type="InterPro" id="IPR005467">
    <property type="entry name" value="His_kinase_dom"/>
</dbReference>
<dbReference type="SMART" id="SM00448">
    <property type="entry name" value="REC"/>
    <property type="match status" value="1"/>
</dbReference>
<dbReference type="Pfam" id="PF00072">
    <property type="entry name" value="Response_reg"/>
    <property type="match status" value="1"/>
</dbReference>
<keyword evidence="6" id="KW-1133">Transmembrane helix</keyword>
<dbReference type="Gene3D" id="3.40.50.2300">
    <property type="match status" value="1"/>
</dbReference>
<dbReference type="InterPro" id="IPR011006">
    <property type="entry name" value="CheY-like_superfamily"/>
</dbReference>
<feature type="transmembrane region" description="Helical" evidence="6">
    <location>
        <begin position="368"/>
        <end position="388"/>
    </location>
</feature>
<dbReference type="PROSITE" id="PS50109">
    <property type="entry name" value="HIS_KIN"/>
    <property type="match status" value="1"/>
</dbReference>
<organism evidence="10 11">
    <name type="scientific">Bacterioplanoides pacificum</name>
    <dbReference type="NCBI Taxonomy" id="1171596"/>
    <lineage>
        <taxon>Bacteria</taxon>
        <taxon>Pseudomonadati</taxon>
        <taxon>Pseudomonadota</taxon>
        <taxon>Gammaproteobacteria</taxon>
        <taxon>Oceanospirillales</taxon>
        <taxon>Oceanospirillaceae</taxon>
        <taxon>Bacterioplanoides</taxon>
    </lineage>
</organism>
<evidence type="ECO:0000259" key="9">
    <source>
        <dbReference type="PROSITE" id="PS50110"/>
    </source>
</evidence>
<dbReference type="InterPro" id="IPR001789">
    <property type="entry name" value="Sig_transdc_resp-reg_receiver"/>
</dbReference>
<evidence type="ECO:0000256" key="3">
    <source>
        <dbReference type="ARBA" id="ARBA00022553"/>
    </source>
</evidence>
<dbReference type="RefSeq" id="WP_376867544.1">
    <property type="nucleotide sequence ID" value="NZ_JBHRYB010000014.1"/>
</dbReference>
<proteinExistence type="predicted"/>
<feature type="transmembrane region" description="Helical" evidence="6">
    <location>
        <begin position="189"/>
        <end position="210"/>
    </location>
</feature>
<feature type="modified residue" description="4-aspartylphosphate" evidence="5">
    <location>
        <position position="702"/>
    </location>
</feature>
<dbReference type="SUPFAM" id="SSF55874">
    <property type="entry name" value="ATPase domain of HSP90 chaperone/DNA topoisomerase II/histidine kinase"/>
    <property type="match status" value="1"/>
</dbReference>
<feature type="transmembrane region" description="Helical" evidence="6">
    <location>
        <begin position="217"/>
        <end position="238"/>
    </location>
</feature>
<dbReference type="InterPro" id="IPR036890">
    <property type="entry name" value="HATPase_C_sf"/>
</dbReference>
<dbReference type="Pfam" id="PF00512">
    <property type="entry name" value="HisKA"/>
    <property type="match status" value="1"/>
</dbReference>
<keyword evidence="7" id="KW-0732">Signal</keyword>
<reference evidence="11" key="1">
    <citation type="journal article" date="2019" name="Int. J. Syst. Evol. Microbiol.">
        <title>The Global Catalogue of Microorganisms (GCM) 10K type strain sequencing project: providing services to taxonomists for standard genome sequencing and annotation.</title>
        <authorList>
            <consortium name="The Broad Institute Genomics Platform"/>
            <consortium name="The Broad Institute Genome Sequencing Center for Infectious Disease"/>
            <person name="Wu L."/>
            <person name="Ma J."/>
        </authorList>
    </citation>
    <scope>NUCLEOTIDE SEQUENCE [LARGE SCALE GENOMIC DNA]</scope>
    <source>
        <strain evidence="11">KCTC 42424</strain>
    </source>
</reference>
<protein>
    <recommendedName>
        <fullName evidence="2">histidine kinase</fullName>
        <ecNumber evidence="2">2.7.13.3</ecNumber>
    </recommendedName>
</protein>
<dbReference type="SUPFAM" id="SSF47384">
    <property type="entry name" value="Homodimeric domain of signal transducing histidine kinase"/>
    <property type="match status" value="1"/>
</dbReference>
<evidence type="ECO:0000256" key="7">
    <source>
        <dbReference type="SAM" id="SignalP"/>
    </source>
</evidence>
<evidence type="ECO:0000256" key="5">
    <source>
        <dbReference type="PROSITE-ProRule" id="PRU00169"/>
    </source>
</evidence>
<feature type="transmembrane region" description="Helical" evidence="6">
    <location>
        <begin position="250"/>
        <end position="270"/>
    </location>
</feature>
<gene>
    <name evidence="10" type="ORF">ACFOMG_14165</name>
</gene>
<dbReference type="InterPro" id="IPR036097">
    <property type="entry name" value="HisK_dim/P_sf"/>
</dbReference>
<dbReference type="PANTHER" id="PTHR45339">
    <property type="entry name" value="HYBRID SIGNAL TRANSDUCTION HISTIDINE KINASE J"/>
    <property type="match status" value="1"/>
</dbReference>
<keyword evidence="6" id="KW-0812">Transmembrane</keyword>
<evidence type="ECO:0000256" key="1">
    <source>
        <dbReference type="ARBA" id="ARBA00000085"/>
    </source>
</evidence>
<dbReference type="InterPro" id="IPR003661">
    <property type="entry name" value="HisK_dim/P_dom"/>
</dbReference>
<dbReference type="Proteomes" id="UP001595722">
    <property type="component" value="Unassembled WGS sequence"/>
</dbReference>
<dbReference type="CDD" id="cd17546">
    <property type="entry name" value="REC_hyHK_CKI1_RcsC-like"/>
    <property type="match status" value="1"/>
</dbReference>
<evidence type="ECO:0000256" key="6">
    <source>
        <dbReference type="SAM" id="Phobius"/>
    </source>
</evidence>
<feature type="signal peptide" evidence="7">
    <location>
        <begin position="1"/>
        <end position="27"/>
    </location>
</feature>